<dbReference type="InterPro" id="IPR044613">
    <property type="entry name" value="Nep1/2-like"/>
</dbReference>
<dbReference type="EMBL" id="OX459122">
    <property type="protein sequence ID" value="CAI9105181.1"/>
    <property type="molecule type" value="Genomic_DNA"/>
</dbReference>
<evidence type="ECO:0000256" key="3">
    <source>
        <dbReference type="ARBA" id="ARBA00022801"/>
    </source>
</evidence>
<evidence type="ECO:0000313" key="7">
    <source>
        <dbReference type="Proteomes" id="UP001161247"/>
    </source>
</evidence>
<dbReference type="AlphaFoldDB" id="A0AAV1DCM3"/>
<accession>A0AAV1DCM3</accession>
<keyword evidence="4" id="KW-0788">Thiol protease</keyword>
<dbReference type="GO" id="GO:0006508">
    <property type="term" value="P:proteolysis"/>
    <property type="evidence" value="ECO:0007669"/>
    <property type="project" value="UniProtKB-KW"/>
</dbReference>
<evidence type="ECO:0000256" key="1">
    <source>
        <dbReference type="ARBA" id="ARBA00005234"/>
    </source>
</evidence>
<dbReference type="GO" id="GO:0000338">
    <property type="term" value="P:protein deneddylation"/>
    <property type="evidence" value="ECO:0007669"/>
    <property type="project" value="TreeGrafter"/>
</dbReference>
<dbReference type="InterPro" id="IPR003653">
    <property type="entry name" value="Peptidase_C48_C"/>
</dbReference>
<sequence>MEKRMEDEKVLSYGDVVLRRSDLGILSGPHFLNDRIIEFYFSYLSSDLSAEDVLLVPPSISQWIKECPGSIEDFVKPLNFRQKKLILFPVNDNTDVSLAEGGCHWSLLAYLRSGKVFVHHDSSSGSMNAIQARRLLSRVQPYTVYDASFVECPSVPKQTNGYDCGLYVCAFARAICNWFKEVSEENVDKKKLWFDDLATITPSSVSQMRGEIHDLIKSLMEPPAMRRPDPFEELIADGSYFPTITLTVENCLWPFRGQVHPSHYVHEDIVEIAFLSDSQGNTPFVSVGLTCDFVGDPAVVDALAAVAPESHNSAQARGFYVIGRGVKHYYQCFLALVFHRMNYSKCFDIVSYRENNAQRSFFQISMSILLG</sequence>
<dbReference type="SUPFAM" id="SSF54001">
    <property type="entry name" value="Cysteine proteinases"/>
    <property type="match status" value="1"/>
</dbReference>
<dbReference type="GO" id="GO:0019784">
    <property type="term" value="F:deNEDDylase activity"/>
    <property type="evidence" value="ECO:0007669"/>
    <property type="project" value="InterPro"/>
</dbReference>
<evidence type="ECO:0000313" key="6">
    <source>
        <dbReference type="EMBL" id="CAI9105181.1"/>
    </source>
</evidence>
<reference evidence="6" key="1">
    <citation type="submission" date="2023-03" db="EMBL/GenBank/DDBJ databases">
        <authorList>
            <person name="Julca I."/>
        </authorList>
    </citation>
    <scope>NUCLEOTIDE SEQUENCE</scope>
</reference>
<dbReference type="Proteomes" id="UP001161247">
    <property type="component" value="Chromosome 5"/>
</dbReference>
<evidence type="ECO:0000259" key="5">
    <source>
        <dbReference type="PROSITE" id="PS50600"/>
    </source>
</evidence>
<dbReference type="InterPro" id="IPR038765">
    <property type="entry name" value="Papain-like_cys_pep_sf"/>
</dbReference>
<organism evidence="6 7">
    <name type="scientific">Oldenlandia corymbosa var. corymbosa</name>
    <dbReference type="NCBI Taxonomy" id="529605"/>
    <lineage>
        <taxon>Eukaryota</taxon>
        <taxon>Viridiplantae</taxon>
        <taxon>Streptophyta</taxon>
        <taxon>Embryophyta</taxon>
        <taxon>Tracheophyta</taxon>
        <taxon>Spermatophyta</taxon>
        <taxon>Magnoliopsida</taxon>
        <taxon>eudicotyledons</taxon>
        <taxon>Gunneridae</taxon>
        <taxon>Pentapetalae</taxon>
        <taxon>asterids</taxon>
        <taxon>lamiids</taxon>
        <taxon>Gentianales</taxon>
        <taxon>Rubiaceae</taxon>
        <taxon>Rubioideae</taxon>
        <taxon>Spermacoceae</taxon>
        <taxon>Hedyotis-Oldenlandia complex</taxon>
        <taxon>Oldenlandia</taxon>
    </lineage>
</organism>
<keyword evidence="7" id="KW-1185">Reference proteome</keyword>
<gene>
    <name evidence="6" type="ORF">OLC1_LOCUS13933</name>
</gene>
<dbReference type="GO" id="GO:0008234">
    <property type="term" value="F:cysteine-type peptidase activity"/>
    <property type="evidence" value="ECO:0007669"/>
    <property type="project" value="UniProtKB-KW"/>
</dbReference>
<keyword evidence="2" id="KW-0645">Protease</keyword>
<feature type="domain" description="Ubiquitin-like protease family profile" evidence="5">
    <location>
        <begin position="16"/>
        <end position="175"/>
    </location>
</feature>
<dbReference type="PANTHER" id="PTHR46468:SF1">
    <property type="entry name" value="SENTRIN-SPECIFIC PROTEASE 8"/>
    <property type="match status" value="1"/>
</dbReference>
<dbReference type="PROSITE" id="PS50600">
    <property type="entry name" value="ULP_PROTEASE"/>
    <property type="match status" value="1"/>
</dbReference>
<dbReference type="Pfam" id="PF02902">
    <property type="entry name" value="Peptidase_C48"/>
    <property type="match status" value="1"/>
</dbReference>
<keyword evidence="3" id="KW-0378">Hydrolase</keyword>
<protein>
    <submittedName>
        <fullName evidence="6">OLC1v1004045C1</fullName>
    </submittedName>
</protein>
<evidence type="ECO:0000256" key="4">
    <source>
        <dbReference type="ARBA" id="ARBA00022807"/>
    </source>
</evidence>
<dbReference type="PANTHER" id="PTHR46468">
    <property type="entry name" value="SENTRIN-SPECIFIC PROTEASE 8"/>
    <property type="match status" value="1"/>
</dbReference>
<proteinExistence type="inferred from homology"/>
<name>A0AAV1DCM3_OLDCO</name>
<dbReference type="Gene3D" id="3.40.395.10">
    <property type="entry name" value="Adenoviral Proteinase, Chain A"/>
    <property type="match status" value="1"/>
</dbReference>
<evidence type="ECO:0000256" key="2">
    <source>
        <dbReference type="ARBA" id="ARBA00022670"/>
    </source>
</evidence>
<comment type="similarity">
    <text evidence="1">Belongs to the peptidase C48 family.</text>
</comment>